<name>A0AAD7NXG6_9AGAR</name>
<evidence type="ECO:0000313" key="3">
    <source>
        <dbReference type="Proteomes" id="UP001215598"/>
    </source>
</evidence>
<feature type="compositionally biased region" description="Polar residues" evidence="1">
    <location>
        <begin position="168"/>
        <end position="177"/>
    </location>
</feature>
<proteinExistence type="predicted"/>
<organism evidence="2 3">
    <name type="scientific">Mycena metata</name>
    <dbReference type="NCBI Taxonomy" id="1033252"/>
    <lineage>
        <taxon>Eukaryota</taxon>
        <taxon>Fungi</taxon>
        <taxon>Dikarya</taxon>
        <taxon>Basidiomycota</taxon>
        <taxon>Agaricomycotina</taxon>
        <taxon>Agaricomycetes</taxon>
        <taxon>Agaricomycetidae</taxon>
        <taxon>Agaricales</taxon>
        <taxon>Marasmiineae</taxon>
        <taxon>Mycenaceae</taxon>
        <taxon>Mycena</taxon>
    </lineage>
</organism>
<dbReference type="AlphaFoldDB" id="A0AAD7NXG6"/>
<dbReference type="EMBL" id="JARKIB010000006">
    <property type="protein sequence ID" value="KAJ7779195.1"/>
    <property type="molecule type" value="Genomic_DNA"/>
</dbReference>
<comment type="caution">
    <text evidence="2">The sequence shown here is derived from an EMBL/GenBank/DDBJ whole genome shotgun (WGS) entry which is preliminary data.</text>
</comment>
<reference evidence="2" key="1">
    <citation type="submission" date="2023-03" db="EMBL/GenBank/DDBJ databases">
        <title>Massive genome expansion in bonnet fungi (Mycena s.s.) driven by repeated elements and novel gene families across ecological guilds.</title>
        <authorList>
            <consortium name="Lawrence Berkeley National Laboratory"/>
            <person name="Harder C.B."/>
            <person name="Miyauchi S."/>
            <person name="Viragh M."/>
            <person name="Kuo A."/>
            <person name="Thoen E."/>
            <person name="Andreopoulos B."/>
            <person name="Lu D."/>
            <person name="Skrede I."/>
            <person name="Drula E."/>
            <person name="Henrissat B."/>
            <person name="Morin E."/>
            <person name="Kohler A."/>
            <person name="Barry K."/>
            <person name="LaButti K."/>
            <person name="Morin E."/>
            <person name="Salamov A."/>
            <person name="Lipzen A."/>
            <person name="Mereny Z."/>
            <person name="Hegedus B."/>
            <person name="Baldrian P."/>
            <person name="Stursova M."/>
            <person name="Weitz H."/>
            <person name="Taylor A."/>
            <person name="Grigoriev I.V."/>
            <person name="Nagy L.G."/>
            <person name="Martin F."/>
            <person name="Kauserud H."/>
        </authorList>
    </citation>
    <scope>NUCLEOTIDE SEQUENCE</scope>
    <source>
        <strain evidence="2">CBHHK182m</strain>
    </source>
</reference>
<feature type="region of interest" description="Disordered" evidence="1">
    <location>
        <begin position="158"/>
        <end position="178"/>
    </location>
</feature>
<accession>A0AAD7NXG6</accession>
<dbReference type="Proteomes" id="UP001215598">
    <property type="component" value="Unassembled WGS sequence"/>
</dbReference>
<evidence type="ECO:0000313" key="2">
    <source>
        <dbReference type="EMBL" id="KAJ7779195.1"/>
    </source>
</evidence>
<evidence type="ECO:0000256" key="1">
    <source>
        <dbReference type="SAM" id="MobiDB-lite"/>
    </source>
</evidence>
<gene>
    <name evidence="2" type="ORF">B0H16DRAFT_808494</name>
</gene>
<sequence length="220" mass="24308">MNMASRLAWIRYISENLEANIEAYLDGPSAADRYHVTRLPLALTRVAPPEYQSRLEPKSRPRMGPEIELTVTIVYEGSKARIATPKEAIPVIRHDLNAMSIPHPKTVNVSVVFPGTVRFFWTALPRSTIQHTLESRIPPHPALRAELEIRDITLRVHDEPGPRPHSGGSMNSNSGQPQMWKPDAGLYAVPMGAALQPVSLENPSVNHGEVRSLTAFSASS</sequence>
<keyword evidence="3" id="KW-1185">Reference proteome</keyword>
<protein>
    <submittedName>
        <fullName evidence="2">Uncharacterized protein</fullName>
    </submittedName>
</protein>